<sequence length="17" mass="2127">MLLFDEYTLPWRDSEIV</sequence>
<reference evidence="1" key="1">
    <citation type="submission" date="2022-03" db="EMBL/GenBank/DDBJ databases">
        <authorList>
            <person name="Sayadi A."/>
        </authorList>
    </citation>
    <scope>NUCLEOTIDE SEQUENCE</scope>
</reference>
<accession>A0A9P0LW48</accession>
<protein>
    <submittedName>
        <fullName evidence="1">Uncharacterized protein</fullName>
    </submittedName>
</protein>
<evidence type="ECO:0000313" key="2">
    <source>
        <dbReference type="Proteomes" id="UP001152888"/>
    </source>
</evidence>
<dbReference type="AlphaFoldDB" id="A0A9P0LW48"/>
<keyword evidence="2" id="KW-1185">Reference proteome</keyword>
<name>A0A9P0LW48_ACAOB</name>
<comment type="caution">
    <text evidence="1">The sequence shown here is derived from an EMBL/GenBank/DDBJ whole genome shotgun (WGS) entry which is preliminary data.</text>
</comment>
<organism evidence="1 2">
    <name type="scientific">Acanthoscelides obtectus</name>
    <name type="common">Bean weevil</name>
    <name type="synonym">Bruchus obtectus</name>
    <dbReference type="NCBI Taxonomy" id="200917"/>
    <lineage>
        <taxon>Eukaryota</taxon>
        <taxon>Metazoa</taxon>
        <taxon>Ecdysozoa</taxon>
        <taxon>Arthropoda</taxon>
        <taxon>Hexapoda</taxon>
        <taxon>Insecta</taxon>
        <taxon>Pterygota</taxon>
        <taxon>Neoptera</taxon>
        <taxon>Endopterygota</taxon>
        <taxon>Coleoptera</taxon>
        <taxon>Polyphaga</taxon>
        <taxon>Cucujiformia</taxon>
        <taxon>Chrysomeloidea</taxon>
        <taxon>Chrysomelidae</taxon>
        <taxon>Bruchinae</taxon>
        <taxon>Bruchini</taxon>
        <taxon>Acanthoscelides</taxon>
    </lineage>
</organism>
<dbReference type="OrthoDB" id="7103806at2759"/>
<proteinExistence type="predicted"/>
<dbReference type="EMBL" id="CAKOFQ010007414">
    <property type="protein sequence ID" value="CAH2000643.1"/>
    <property type="molecule type" value="Genomic_DNA"/>
</dbReference>
<evidence type="ECO:0000313" key="1">
    <source>
        <dbReference type="EMBL" id="CAH2000643.1"/>
    </source>
</evidence>
<dbReference type="Proteomes" id="UP001152888">
    <property type="component" value="Unassembled WGS sequence"/>
</dbReference>
<feature type="non-terminal residue" evidence="1">
    <location>
        <position position="17"/>
    </location>
</feature>
<gene>
    <name evidence="1" type="ORF">ACAOBT_LOCUS25689</name>
</gene>